<sequence length="81" mass="9272">MSRNIIIWILCAVGKASSFIFSSVGIERWQKINVLYCALAFLVQMFNFSTFFCIMHNGSGYRKLRELGRDFVGLVIFIIGL</sequence>
<dbReference type="HOGENOM" id="CLU_2569049_0_0_10"/>
<dbReference type="KEGG" id="gfo:GFO_0880"/>
<dbReference type="Proteomes" id="UP000000755">
    <property type="component" value="Chromosome"/>
</dbReference>
<evidence type="ECO:0000313" key="3">
    <source>
        <dbReference type="Proteomes" id="UP000000755"/>
    </source>
</evidence>
<gene>
    <name evidence="2" type="ordered locus">GFO_0880</name>
</gene>
<accession>A0LZQ9</accession>
<proteinExistence type="predicted"/>
<dbReference type="EMBL" id="CU207366">
    <property type="protein sequence ID" value="CAL65854.1"/>
    <property type="molecule type" value="Genomic_DNA"/>
</dbReference>
<evidence type="ECO:0000313" key="2">
    <source>
        <dbReference type="EMBL" id="CAL65854.1"/>
    </source>
</evidence>
<evidence type="ECO:0000256" key="1">
    <source>
        <dbReference type="SAM" id="Phobius"/>
    </source>
</evidence>
<keyword evidence="1" id="KW-0812">Transmembrane</keyword>
<organism evidence="2 3">
    <name type="scientific">Christiangramia forsetii (strain DSM 17595 / CGMCC 1.15422 / KT0803)</name>
    <name type="common">Gramella forsetii</name>
    <dbReference type="NCBI Taxonomy" id="411154"/>
    <lineage>
        <taxon>Bacteria</taxon>
        <taxon>Pseudomonadati</taxon>
        <taxon>Bacteroidota</taxon>
        <taxon>Flavobacteriia</taxon>
        <taxon>Flavobacteriales</taxon>
        <taxon>Flavobacteriaceae</taxon>
        <taxon>Christiangramia</taxon>
    </lineage>
</organism>
<keyword evidence="1" id="KW-1133">Transmembrane helix</keyword>
<keyword evidence="1" id="KW-0472">Membrane</keyword>
<dbReference type="AlphaFoldDB" id="A0LZQ9"/>
<name>A0LZQ9_CHRFK</name>
<reference evidence="2 3" key="1">
    <citation type="journal article" date="2006" name="Environ. Microbiol.">
        <title>Whole genome analysis of the marine Bacteroidetes'Gramella forsetii' reveals adaptations to degradation of polymeric organic matter.</title>
        <authorList>
            <person name="Bauer M."/>
            <person name="Kube M."/>
            <person name="Teeling H."/>
            <person name="Richter M."/>
            <person name="Lombardot T."/>
            <person name="Allers E."/>
            <person name="Wuerdemann C.A."/>
            <person name="Quast C."/>
            <person name="Kuhl H."/>
            <person name="Knaust F."/>
            <person name="Woebken D."/>
            <person name="Bischof K."/>
            <person name="Mussmann M."/>
            <person name="Choudhuri J.V."/>
            <person name="Meyer F."/>
            <person name="Reinhardt R."/>
            <person name="Amann R.I."/>
            <person name="Gloeckner F.O."/>
        </authorList>
    </citation>
    <scope>NUCLEOTIDE SEQUENCE [LARGE SCALE GENOMIC DNA]</scope>
    <source>
        <strain evidence="2 3">KT0803</strain>
    </source>
</reference>
<protein>
    <submittedName>
        <fullName evidence="2">Membrane protein</fullName>
    </submittedName>
</protein>
<dbReference type="STRING" id="411154.GFO_0880"/>
<feature type="transmembrane region" description="Helical" evidence="1">
    <location>
        <begin position="34"/>
        <end position="55"/>
    </location>
</feature>